<evidence type="ECO:0000256" key="2">
    <source>
        <dbReference type="ARBA" id="ARBA00022692"/>
    </source>
</evidence>
<evidence type="ECO:0000256" key="5">
    <source>
        <dbReference type="SAM" id="Phobius"/>
    </source>
</evidence>
<feature type="transmembrane region" description="Helical" evidence="5">
    <location>
        <begin position="213"/>
        <end position="235"/>
    </location>
</feature>
<keyword evidence="3 5" id="KW-1133">Transmembrane helix</keyword>
<feature type="transmembrane region" description="Helical" evidence="5">
    <location>
        <begin position="50"/>
        <end position="69"/>
    </location>
</feature>
<dbReference type="Pfam" id="PF12698">
    <property type="entry name" value="ABC2_membrane_3"/>
    <property type="match status" value="1"/>
</dbReference>
<reference evidence="7 8" key="1">
    <citation type="journal article" date="2016" name="Front. Microbiol.">
        <title>Comprehensive Phylogenetic Analysis of Bovine Non-aureus Staphylococci Species Based on Whole-Genome Sequencing.</title>
        <authorList>
            <person name="Naushad S."/>
            <person name="Barkema H.W."/>
            <person name="Luby C."/>
            <person name="Condas L.A."/>
            <person name="Nobrega D.B."/>
            <person name="Carson D.A."/>
            <person name="De Buck J."/>
        </authorList>
    </citation>
    <scope>NUCLEOTIDE SEQUENCE [LARGE SCALE GENOMIC DNA]</scope>
    <source>
        <strain evidence="7 8">SNUC 505</strain>
    </source>
</reference>
<feature type="transmembrane region" description="Helical" evidence="5">
    <location>
        <begin position="130"/>
        <end position="153"/>
    </location>
</feature>
<feature type="domain" description="ABC-2 type transporter transmembrane" evidence="6">
    <location>
        <begin position="50"/>
        <end position="233"/>
    </location>
</feature>
<dbReference type="InterPro" id="IPR051784">
    <property type="entry name" value="Nod_factor_ABC_transporter"/>
</dbReference>
<keyword evidence="4 5" id="KW-0472">Membrane</keyword>
<sequence length="245" mass="28461">MLPILIFEFQRLCRQKLMLAMFILLPFCFYLISIQALPNDDVLKGLAFRQNYMISMALYSAMSFVLILFPQELAIERQLEWIKRFVNTRVSYNTYFLSKSLKTHSLSITGASVLLVTGPLNGVSLSLQQWVGMFVIINLVLMTLYPFAYLLSLIEDVSKVVALSNCLYFILAFLGGLWIPLDRFPNLLRMLSEWVPTTHMGHVVIYYINHGGILWLSMLKLFIFSIIMIILNFICRHKWRDDIDI</sequence>
<feature type="transmembrane region" description="Helical" evidence="5">
    <location>
        <begin position="17"/>
        <end position="38"/>
    </location>
</feature>
<organism evidence="7 8">
    <name type="scientific">Staphylococcus chromogenes</name>
    <name type="common">Staphylococcus hyicus subsp. chromogenes</name>
    <dbReference type="NCBI Taxonomy" id="46126"/>
    <lineage>
        <taxon>Bacteria</taxon>
        <taxon>Bacillati</taxon>
        <taxon>Bacillota</taxon>
        <taxon>Bacilli</taxon>
        <taxon>Bacillales</taxon>
        <taxon>Staphylococcaceae</taxon>
        <taxon>Staphylococcus</taxon>
    </lineage>
</organism>
<name>A0AAE5T1P4_STACR</name>
<evidence type="ECO:0000256" key="4">
    <source>
        <dbReference type="ARBA" id="ARBA00023136"/>
    </source>
</evidence>
<dbReference type="AlphaFoldDB" id="A0AAE5T1P4"/>
<feature type="transmembrane region" description="Helical" evidence="5">
    <location>
        <begin position="160"/>
        <end position="181"/>
    </location>
</feature>
<dbReference type="EMBL" id="PZBZ01000008">
    <property type="protein sequence ID" value="PTG16542.1"/>
    <property type="molecule type" value="Genomic_DNA"/>
</dbReference>
<evidence type="ECO:0000259" key="6">
    <source>
        <dbReference type="Pfam" id="PF12698"/>
    </source>
</evidence>
<dbReference type="PANTHER" id="PTHR43229">
    <property type="entry name" value="NODULATION PROTEIN J"/>
    <property type="match status" value="1"/>
</dbReference>
<evidence type="ECO:0000313" key="8">
    <source>
        <dbReference type="Proteomes" id="UP000242704"/>
    </source>
</evidence>
<dbReference type="PANTHER" id="PTHR43229:SF2">
    <property type="entry name" value="NODULATION PROTEIN J"/>
    <property type="match status" value="1"/>
</dbReference>
<protein>
    <submittedName>
        <fullName evidence="7">ABC transporter permease</fullName>
    </submittedName>
</protein>
<feature type="transmembrane region" description="Helical" evidence="5">
    <location>
        <begin position="106"/>
        <end position="124"/>
    </location>
</feature>
<evidence type="ECO:0000256" key="3">
    <source>
        <dbReference type="ARBA" id="ARBA00022989"/>
    </source>
</evidence>
<evidence type="ECO:0000256" key="1">
    <source>
        <dbReference type="ARBA" id="ARBA00004141"/>
    </source>
</evidence>
<keyword evidence="2 5" id="KW-0812">Transmembrane</keyword>
<dbReference type="Proteomes" id="UP000242704">
    <property type="component" value="Unassembled WGS sequence"/>
</dbReference>
<comment type="subcellular location">
    <subcellularLocation>
        <location evidence="1">Membrane</location>
        <topology evidence="1">Multi-pass membrane protein</topology>
    </subcellularLocation>
</comment>
<gene>
    <name evidence="7" type="ORF">BU653_02335</name>
</gene>
<evidence type="ECO:0000313" key="7">
    <source>
        <dbReference type="EMBL" id="PTG16542.1"/>
    </source>
</evidence>
<accession>A0AAE5T1P4</accession>
<dbReference type="RefSeq" id="WP_105967286.1">
    <property type="nucleotide sequence ID" value="NZ_JAHCNX010000001.1"/>
</dbReference>
<proteinExistence type="predicted"/>
<dbReference type="InterPro" id="IPR013525">
    <property type="entry name" value="ABC2_TM"/>
</dbReference>
<comment type="caution">
    <text evidence="7">The sequence shown here is derived from an EMBL/GenBank/DDBJ whole genome shotgun (WGS) entry which is preliminary data.</text>
</comment>